<dbReference type="SUPFAM" id="SSF56935">
    <property type="entry name" value="Porins"/>
    <property type="match status" value="1"/>
</dbReference>
<dbReference type="InterPro" id="IPR008969">
    <property type="entry name" value="CarboxyPept-like_regulatory"/>
</dbReference>
<evidence type="ECO:0000259" key="11">
    <source>
        <dbReference type="Pfam" id="PF00593"/>
    </source>
</evidence>
<dbReference type="InterPro" id="IPR012910">
    <property type="entry name" value="Plug_dom"/>
</dbReference>
<dbReference type="STRING" id="1073325.SAMN05444483_11518"/>
<evidence type="ECO:0000256" key="8">
    <source>
        <dbReference type="PROSITE-ProRule" id="PRU01360"/>
    </source>
</evidence>
<keyword evidence="3 8" id="KW-1134">Transmembrane beta strand</keyword>
<evidence type="ECO:0000256" key="2">
    <source>
        <dbReference type="ARBA" id="ARBA00022448"/>
    </source>
</evidence>
<evidence type="ECO:0000259" key="12">
    <source>
        <dbReference type="Pfam" id="PF07715"/>
    </source>
</evidence>
<dbReference type="SUPFAM" id="SSF49464">
    <property type="entry name" value="Carboxypeptidase regulatory domain-like"/>
    <property type="match status" value="1"/>
</dbReference>
<dbReference type="InterPro" id="IPR037066">
    <property type="entry name" value="Plug_dom_sf"/>
</dbReference>
<organism evidence="13 14">
    <name type="scientific">Salegentibacter echinorum</name>
    <dbReference type="NCBI Taxonomy" id="1073325"/>
    <lineage>
        <taxon>Bacteria</taxon>
        <taxon>Pseudomonadati</taxon>
        <taxon>Bacteroidota</taxon>
        <taxon>Flavobacteriia</taxon>
        <taxon>Flavobacteriales</taxon>
        <taxon>Flavobacteriaceae</taxon>
        <taxon>Salegentibacter</taxon>
    </lineage>
</organism>
<dbReference type="Gene3D" id="2.170.130.10">
    <property type="entry name" value="TonB-dependent receptor, plug domain"/>
    <property type="match status" value="1"/>
</dbReference>
<keyword evidence="14" id="KW-1185">Reference proteome</keyword>
<evidence type="ECO:0000256" key="4">
    <source>
        <dbReference type="ARBA" id="ARBA00022692"/>
    </source>
</evidence>
<dbReference type="Pfam" id="PF00593">
    <property type="entry name" value="TonB_dep_Rec_b-barrel"/>
    <property type="match status" value="1"/>
</dbReference>
<reference evidence="14" key="1">
    <citation type="submission" date="2016-11" db="EMBL/GenBank/DDBJ databases">
        <authorList>
            <person name="Varghese N."/>
            <person name="Submissions S."/>
        </authorList>
    </citation>
    <scope>NUCLEOTIDE SEQUENCE [LARGE SCALE GENOMIC DNA]</scope>
    <source>
        <strain evidence="14">DSM 24579</strain>
    </source>
</reference>
<keyword evidence="7 8" id="KW-0998">Cell outer membrane</keyword>
<evidence type="ECO:0000313" key="13">
    <source>
        <dbReference type="EMBL" id="SHG52950.1"/>
    </source>
</evidence>
<dbReference type="RefSeq" id="WP_072881160.1">
    <property type="nucleotide sequence ID" value="NZ_FQVT01000015.1"/>
</dbReference>
<dbReference type="PANTHER" id="PTHR30442">
    <property type="entry name" value="IRON III DICITRATE TRANSPORT PROTEIN FECA"/>
    <property type="match status" value="1"/>
</dbReference>
<evidence type="ECO:0000256" key="3">
    <source>
        <dbReference type="ARBA" id="ARBA00022452"/>
    </source>
</evidence>
<dbReference type="Gene3D" id="2.60.40.1120">
    <property type="entry name" value="Carboxypeptidase-like, regulatory domain"/>
    <property type="match status" value="1"/>
</dbReference>
<protein>
    <submittedName>
        <fullName evidence="13">Fe(3+) dicitrate transport protein</fullName>
    </submittedName>
</protein>
<dbReference type="EMBL" id="FQVT01000015">
    <property type="protein sequence ID" value="SHG52950.1"/>
    <property type="molecule type" value="Genomic_DNA"/>
</dbReference>
<evidence type="ECO:0000256" key="10">
    <source>
        <dbReference type="SAM" id="SignalP"/>
    </source>
</evidence>
<feature type="chain" id="PRO_5012431915" evidence="10">
    <location>
        <begin position="19"/>
        <end position="810"/>
    </location>
</feature>
<dbReference type="GO" id="GO:0033214">
    <property type="term" value="P:siderophore-iron import into cell"/>
    <property type="evidence" value="ECO:0007669"/>
    <property type="project" value="TreeGrafter"/>
</dbReference>
<dbReference type="InterPro" id="IPR000531">
    <property type="entry name" value="Beta-barrel_TonB"/>
</dbReference>
<dbReference type="InterPro" id="IPR036942">
    <property type="entry name" value="Beta-barrel_TonB_sf"/>
</dbReference>
<feature type="domain" description="TonB-dependent receptor plug" evidence="12">
    <location>
        <begin position="145"/>
        <end position="233"/>
    </location>
</feature>
<dbReference type="Proteomes" id="UP000183945">
    <property type="component" value="Unassembled WGS sequence"/>
</dbReference>
<accession>A0A1M5KJW5</accession>
<dbReference type="PROSITE" id="PS52016">
    <property type="entry name" value="TONB_DEPENDENT_REC_3"/>
    <property type="match status" value="1"/>
</dbReference>
<evidence type="ECO:0000256" key="6">
    <source>
        <dbReference type="ARBA" id="ARBA00023136"/>
    </source>
</evidence>
<dbReference type="Pfam" id="PF07715">
    <property type="entry name" value="Plug"/>
    <property type="match status" value="1"/>
</dbReference>
<dbReference type="InterPro" id="IPR039426">
    <property type="entry name" value="TonB-dep_rcpt-like"/>
</dbReference>
<feature type="signal peptide" evidence="10">
    <location>
        <begin position="1"/>
        <end position="18"/>
    </location>
</feature>
<dbReference type="Pfam" id="PF13715">
    <property type="entry name" value="CarbopepD_reg_2"/>
    <property type="match status" value="1"/>
</dbReference>
<comment type="subcellular location">
    <subcellularLocation>
        <location evidence="1 8">Cell outer membrane</location>
        <topology evidence="1 8">Multi-pass membrane protein</topology>
    </subcellularLocation>
</comment>
<proteinExistence type="inferred from homology"/>
<dbReference type="OrthoDB" id="9758472at2"/>
<feature type="domain" description="TonB-dependent receptor-like beta-barrel" evidence="11">
    <location>
        <begin position="309"/>
        <end position="776"/>
    </location>
</feature>
<keyword evidence="2 8" id="KW-0813">Transport</keyword>
<name>A0A1M5KJW5_SALEC</name>
<evidence type="ECO:0000313" key="14">
    <source>
        <dbReference type="Proteomes" id="UP000183945"/>
    </source>
</evidence>
<keyword evidence="4 8" id="KW-0812">Transmembrane</keyword>
<keyword evidence="6 8" id="KW-0472">Membrane</keyword>
<evidence type="ECO:0000256" key="7">
    <source>
        <dbReference type="ARBA" id="ARBA00023237"/>
    </source>
</evidence>
<keyword evidence="10" id="KW-0732">Signal</keyword>
<dbReference type="GO" id="GO:0009279">
    <property type="term" value="C:cell outer membrane"/>
    <property type="evidence" value="ECO:0007669"/>
    <property type="project" value="UniProtKB-SubCell"/>
</dbReference>
<evidence type="ECO:0000256" key="9">
    <source>
        <dbReference type="RuleBase" id="RU003357"/>
    </source>
</evidence>
<keyword evidence="5 9" id="KW-0798">TonB box</keyword>
<dbReference type="PANTHER" id="PTHR30442:SF0">
    <property type="entry name" value="FE(3+) DICITRATE TRANSPORT PROTEIN FECA"/>
    <property type="match status" value="1"/>
</dbReference>
<comment type="similarity">
    <text evidence="8 9">Belongs to the TonB-dependent receptor family.</text>
</comment>
<evidence type="ECO:0000256" key="5">
    <source>
        <dbReference type="ARBA" id="ARBA00023077"/>
    </source>
</evidence>
<dbReference type="Gene3D" id="2.40.170.20">
    <property type="entry name" value="TonB-dependent receptor, beta-barrel domain"/>
    <property type="match status" value="1"/>
</dbReference>
<gene>
    <name evidence="13" type="ORF">SAMN05444483_11518</name>
</gene>
<sequence>MKLKVFSILFFLVSLVQAQHTLSGKITSAATGKPIPNAEVWNKTASEVVKTDKNGNFKVEDLDQGVYEFAVFSYEYAILNKKISINGDLNLDFSLSPLAESLSEVMITNRREQLFALRKLRKVEGTAIYAGKKSEVVLLDKVSGNLAANNAREIYNQVVGLNIYDNGDAGLQLNIGGRGLDPNRTQNFNTRQNGYDISADVLGYPESYYTPPPEALREIQVVRGAASLQYGTQFGGLINFKFKQAPPNKKLEIVSRQSVGSYNLFTSFNSLSGTIGKFNYYTYYNYKTGEGFRPNSEYDSHNFFAHLGWKFNENTELAFEYTYLDYLAQQPGGLTDAQFYKNPDYSNRERNWFDVNWNLYALKFKHRFSNRIDFSLNVFGLDASRKAVGFRENRVSQPDDLTAPRELLVDDFSNWGAEARLLTRYKLFNDESILLVGSKYYDANNFQKQGPGTTSAKPEFNFTNDEFPNYPRQSDYNFPNKNLAFFGENIFNLTNKLSITPGFRIEYINTKANGAYKEIILDLAGNPLINETREEEKDLERSFALLGVGATYNLNTYNELYGNFSQNYRSVTFSDIRVVNPSFVVDPNISEEKGFTSDFGIRGRIEKYVSYDASIFGLWYQDRIGEVLGVEDGFIIRKRGNIGDAFIYGLETFADWDLKNTFFKQAKNYRLNLFVNTAFTNSEYTASEENNVEGNQVEFIPSVNLKTGLNFGYANFLAGFQYTYLSKQYTDATNAPQDVNDNQRGIEGSIPAYGILDFSTSYSLGKFKLEAGINNLLDNSYFTRRATGYPGPGIIPAQPISWYTSLQFKF</sequence>
<evidence type="ECO:0000256" key="1">
    <source>
        <dbReference type="ARBA" id="ARBA00004571"/>
    </source>
</evidence>
<dbReference type="AlphaFoldDB" id="A0A1M5KJW5"/>